<dbReference type="AlphaFoldDB" id="A0A1F7I5Z1"/>
<organism evidence="1 2">
    <name type="scientific">Candidatus Roizmanbacteria bacterium RIFCSPHIGHO2_12_FULL_42_10</name>
    <dbReference type="NCBI Taxonomy" id="1802053"/>
    <lineage>
        <taxon>Bacteria</taxon>
        <taxon>Candidatus Roizmaniibacteriota</taxon>
    </lineage>
</organism>
<reference evidence="1 2" key="1">
    <citation type="journal article" date="2016" name="Nat. Commun.">
        <title>Thousands of microbial genomes shed light on interconnected biogeochemical processes in an aquifer system.</title>
        <authorList>
            <person name="Anantharaman K."/>
            <person name="Brown C.T."/>
            <person name="Hug L.A."/>
            <person name="Sharon I."/>
            <person name="Castelle C.J."/>
            <person name="Probst A.J."/>
            <person name="Thomas B.C."/>
            <person name="Singh A."/>
            <person name="Wilkins M.J."/>
            <person name="Karaoz U."/>
            <person name="Brodie E.L."/>
            <person name="Williams K.H."/>
            <person name="Hubbard S.S."/>
            <person name="Banfield J.F."/>
        </authorList>
    </citation>
    <scope>NUCLEOTIDE SEQUENCE [LARGE SCALE GENOMIC DNA]</scope>
</reference>
<dbReference type="Proteomes" id="UP000178076">
    <property type="component" value="Unassembled WGS sequence"/>
</dbReference>
<evidence type="ECO:0000313" key="2">
    <source>
        <dbReference type="Proteomes" id="UP000178076"/>
    </source>
</evidence>
<name>A0A1F7I5Z1_9BACT</name>
<protein>
    <recommendedName>
        <fullName evidence="3">Phosphoribosylanthranilate isomerase</fullName>
    </recommendedName>
</protein>
<proteinExistence type="predicted"/>
<evidence type="ECO:0000313" key="1">
    <source>
        <dbReference type="EMBL" id="OGK38784.1"/>
    </source>
</evidence>
<dbReference type="EMBL" id="MGAD01000009">
    <property type="protein sequence ID" value="OGK38784.1"/>
    <property type="molecule type" value="Genomic_DNA"/>
</dbReference>
<comment type="caution">
    <text evidence="1">The sequence shown here is derived from an EMBL/GenBank/DDBJ whole genome shotgun (WGS) entry which is preliminary data.</text>
</comment>
<evidence type="ECO:0008006" key="3">
    <source>
        <dbReference type="Google" id="ProtNLM"/>
    </source>
</evidence>
<accession>A0A1F7I5Z1</accession>
<sequence>MFKEKNICGITKKEDIGKAEKAGLYLVYWHDWTNDIADILNKKPDECALIVYVPFERERIPDEQMKKLDSKRNTAVTNFRGRLLNDIVTAMITTSYEK</sequence>
<gene>
    <name evidence="1" type="ORF">A3F32_01920</name>
</gene>